<dbReference type="InterPro" id="IPR027417">
    <property type="entry name" value="P-loop_NTPase"/>
</dbReference>
<sequence>MARSLAKEGKKSVIWTIFTDTIQQMENMLADLNPVSLYGAVPSGEPSDPATREGRLHRFHSDPLCQVMLANPAAAGEGISLHRVCHEAIYLDRSYVSTHYLQSLDRIHRLGLPAGVETNIHIFQTMTPKGLGSIDHSVSRRLSQKLRALQVLLDDPDLHQIALDEENAGDPVDYDVDPADIVDLIEQLEGNAVYNDEDAE</sequence>
<evidence type="ECO:0000313" key="2">
    <source>
        <dbReference type="Proteomes" id="UP000198803"/>
    </source>
</evidence>
<dbReference type="SUPFAM" id="SSF52540">
    <property type="entry name" value="P-loop containing nucleoside triphosphate hydrolases"/>
    <property type="match status" value="1"/>
</dbReference>
<protein>
    <recommendedName>
        <fullName evidence="3">Helicase C-terminal domain-containing protein</fullName>
    </recommendedName>
</protein>
<dbReference type="Gene3D" id="3.40.50.300">
    <property type="entry name" value="P-loop containing nucleotide triphosphate hydrolases"/>
    <property type="match status" value="1"/>
</dbReference>
<name>A0ABY0QHK6_9BRAD</name>
<proteinExistence type="predicted"/>
<organism evidence="1 2">
    <name type="scientific">Bradyrhizobium ottawaense</name>
    <dbReference type="NCBI Taxonomy" id="931866"/>
    <lineage>
        <taxon>Bacteria</taxon>
        <taxon>Pseudomonadati</taxon>
        <taxon>Pseudomonadota</taxon>
        <taxon>Alphaproteobacteria</taxon>
        <taxon>Hyphomicrobiales</taxon>
        <taxon>Nitrobacteraceae</taxon>
        <taxon>Bradyrhizobium</taxon>
    </lineage>
</organism>
<keyword evidence="2" id="KW-1185">Reference proteome</keyword>
<evidence type="ECO:0000313" key="1">
    <source>
        <dbReference type="EMBL" id="SDK47217.1"/>
    </source>
</evidence>
<dbReference type="EMBL" id="LT629693">
    <property type="protein sequence ID" value="SDK47217.1"/>
    <property type="molecule type" value="Genomic_DNA"/>
</dbReference>
<accession>A0ABY0QHK6</accession>
<evidence type="ECO:0008006" key="3">
    <source>
        <dbReference type="Google" id="ProtNLM"/>
    </source>
</evidence>
<dbReference type="Proteomes" id="UP000198803">
    <property type="component" value="Chromosome I"/>
</dbReference>
<reference evidence="1 2" key="1">
    <citation type="submission" date="2016-10" db="EMBL/GenBank/DDBJ databases">
        <authorList>
            <person name="Varghese N."/>
            <person name="Submissions S."/>
        </authorList>
    </citation>
    <scope>NUCLEOTIDE SEQUENCE [LARGE SCALE GENOMIC DNA]</scope>
    <source>
        <strain evidence="1 2">GAS524</strain>
    </source>
</reference>
<dbReference type="RefSeq" id="WP_091977387.1">
    <property type="nucleotide sequence ID" value="NZ_LT629693.1"/>
</dbReference>
<gene>
    <name evidence="1" type="ORF">SAMN05444163_8198</name>
</gene>